<feature type="compositionally biased region" description="Basic and acidic residues" evidence="1">
    <location>
        <begin position="199"/>
        <end position="219"/>
    </location>
</feature>
<evidence type="ECO:0000256" key="1">
    <source>
        <dbReference type="SAM" id="MobiDB-lite"/>
    </source>
</evidence>
<feature type="region of interest" description="Disordered" evidence="1">
    <location>
        <begin position="195"/>
        <end position="219"/>
    </location>
</feature>
<name>A0AAU9W7M8_9CNID</name>
<evidence type="ECO:0000313" key="2">
    <source>
        <dbReference type="EMBL" id="CAH3104909.1"/>
    </source>
</evidence>
<organism evidence="2 3">
    <name type="scientific">Pocillopora meandrina</name>
    <dbReference type="NCBI Taxonomy" id="46732"/>
    <lineage>
        <taxon>Eukaryota</taxon>
        <taxon>Metazoa</taxon>
        <taxon>Cnidaria</taxon>
        <taxon>Anthozoa</taxon>
        <taxon>Hexacorallia</taxon>
        <taxon>Scleractinia</taxon>
        <taxon>Astrocoeniina</taxon>
        <taxon>Pocilloporidae</taxon>
        <taxon>Pocillopora</taxon>
    </lineage>
</organism>
<comment type="caution">
    <text evidence="2">The sequence shown here is derived from an EMBL/GenBank/DDBJ whole genome shotgun (WGS) entry which is preliminary data.</text>
</comment>
<evidence type="ECO:0000313" key="3">
    <source>
        <dbReference type="Proteomes" id="UP001159428"/>
    </source>
</evidence>
<dbReference type="AlphaFoldDB" id="A0AAU9W7M8"/>
<gene>
    <name evidence="2" type="ORF">PMEA_00034941</name>
</gene>
<dbReference type="Proteomes" id="UP001159428">
    <property type="component" value="Unassembled WGS sequence"/>
</dbReference>
<dbReference type="EMBL" id="CALNXJ010000009">
    <property type="protein sequence ID" value="CAH3104909.1"/>
    <property type="molecule type" value="Genomic_DNA"/>
</dbReference>
<sequence>MGDLTTFKRIQNYIPGLTQYRFKVARQHSLQYGRGTLLPRPRSLRMQVEDKQLDHFLSCITSPHVIQDVPFGQRYLRLSSGKILETPSVIRTIIPNKLLKQYQAYCEETEFTPFSPATMLRVLYACAASVRTSVQGLDYIASDGAKGTPTQKCQTRHFKNCVLDKAKITYHSLLKDDNSNARAFAPRETQKPDGVILSEGHKQNPEHVMKDMRFAKKKR</sequence>
<keyword evidence="3" id="KW-1185">Reference proteome</keyword>
<reference evidence="2 3" key="1">
    <citation type="submission" date="2022-05" db="EMBL/GenBank/DDBJ databases">
        <authorList>
            <consortium name="Genoscope - CEA"/>
            <person name="William W."/>
        </authorList>
    </citation>
    <scope>NUCLEOTIDE SEQUENCE [LARGE SCALE GENOMIC DNA]</scope>
</reference>
<protein>
    <submittedName>
        <fullName evidence="2">Uncharacterized protein</fullName>
    </submittedName>
</protein>
<accession>A0AAU9W7M8</accession>
<proteinExistence type="predicted"/>